<evidence type="ECO:0000256" key="3">
    <source>
        <dbReference type="SAM" id="Phobius"/>
    </source>
</evidence>
<evidence type="ECO:0000313" key="6">
    <source>
        <dbReference type="Proteomes" id="UP000553209"/>
    </source>
</evidence>
<keyword evidence="6" id="KW-1185">Reference proteome</keyword>
<reference evidence="5 6" key="1">
    <citation type="submission" date="2020-04" db="EMBL/GenBank/DDBJ databases">
        <title>MicrobeNet Type strains.</title>
        <authorList>
            <person name="Nicholson A.C."/>
        </authorList>
    </citation>
    <scope>NUCLEOTIDE SEQUENCE [LARGE SCALE GENOMIC DNA]</scope>
    <source>
        <strain evidence="5 6">ATCC 23612</strain>
    </source>
</reference>
<feature type="compositionally biased region" description="Low complexity" evidence="2">
    <location>
        <begin position="127"/>
        <end position="139"/>
    </location>
</feature>
<dbReference type="AlphaFoldDB" id="A0A7X6MBH6"/>
<feature type="compositionally biased region" description="Pro residues" evidence="2">
    <location>
        <begin position="56"/>
        <end position="88"/>
    </location>
</feature>
<dbReference type="Gene3D" id="2.60.40.1240">
    <property type="match status" value="1"/>
</dbReference>
<feature type="domain" description="DUF4352" evidence="4">
    <location>
        <begin position="178"/>
        <end position="246"/>
    </location>
</feature>
<name>A0A7X6MBH6_9ACTN</name>
<organism evidence="5 6">
    <name type="scientific">Nocardiopsis alborubida</name>
    <dbReference type="NCBI Taxonomy" id="146802"/>
    <lineage>
        <taxon>Bacteria</taxon>
        <taxon>Bacillati</taxon>
        <taxon>Actinomycetota</taxon>
        <taxon>Actinomycetes</taxon>
        <taxon>Streptosporangiales</taxon>
        <taxon>Nocardiopsidaceae</taxon>
        <taxon>Nocardiopsis</taxon>
    </lineage>
</organism>
<keyword evidence="3" id="KW-1133">Transmembrane helix</keyword>
<feature type="transmembrane region" description="Helical" evidence="3">
    <location>
        <begin position="100"/>
        <end position="126"/>
    </location>
</feature>
<gene>
    <name evidence="5" type="ORF">HGB44_11865</name>
</gene>
<accession>A0A7X6MBH6</accession>
<dbReference type="InterPro" id="IPR029051">
    <property type="entry name" value="DUF4352"/>
</dbReference>
<dbReference type="Proteomes" id="UP000553209">
    <property type="component" value="Unassembled WGS sequence"/>
</dbReference>
<proteinExistence type="predicted"/>
<dbReference type="EMBL" id="JAAXPG010000009">
    <property type="protein sequence ID" value="NKY98343.1"/>
    <property type="molecule type" value="Genomic_DNA"/>
</dbReference>
<dbReference type="InterPro" id="IPR029050">
    <property type="entry name" value="Immunoprotect_excell_Ig-like"/>
</dbReference>
<feature type="region of interest" description="Disordered" evidence="2">
    <location>
        <begin position="1"/>
        <end position="94"/>
    </location>
</feature>
<dbReference type="RefSeq" id="WP_061079632.1">
    <property type="nucleotide sequence ID" value="NZ_JAAXPG010000009.1"/>
</dbReference>
<keyword evidence="3" id="KW-0472">Membrane</keyword>
<feature type="compositionally biased region" description="Gly residues" evidence="2">
    <location>
        <begin position="17"/>
        <end position="55"/>
    </location>
</feature>
<evidence type="ECO:0000259" key="4">
    <source>
        <dbReference type="Pfam" id="PF11611"/>
    </source>
</evidence>
<keyword evidence="1" id="KW-0732">Signal</keyword>
<evidence type="ECO:0000256" key="1">
    <source>
        <dbReference type="ARBA" id="ARBA00022729"/>
    </source>
</evidence>
<feature type="compositionally biased region" description="Low complexity" evidence="2">
    <location>
        <begin position="148"/>
        <end position="159"/>
    </location>
</feature>
<comment type="caution">
    <text evidence="5">The sequence shown here is derived from an EMBL/GenBank/DDBJ whole genome shotgun (WGS) entry which is preliminary data.</text>
</comment>
<keyword evidence="3" id="KW-0812">Transmembrane</keyword>
<protein>
    <submittedName>
        <fullName evidence="5">DUF4352 domain-containing protein</fullName>
    </submittedName>
</protein>
<evidence type="ECO:0000313" key="5">
    <source>
        <dbReference type="EMBL" id="NKY98343.1"/>
    </source>
</evidence>
<feature type="region of interest" description="Disordered" evidence="2">
    <location>
        <begin position="127"/>
        <end position="159"/>
    </location>
</feature>
<dbReference type="Pfam" id="PF11611">
    <property type="entry name" value="DUF4352"/>
    <property type="match status" value="1"/>
</dbReference>
<sequence length="271" mass="26841">MSYPQYPSGPQQPPHGDGTGGQQPYGGQPGYGAPGYGAPGGGQPGYGDPSGGQPPYGGPGGPPPGQPPYGGMPPGPPGDPYGPPPGAQPPKKGMSTGAKVGLGIGGGCLGLVVLVVVVIVIIASMAGGDDSGSTSTSSAPTQQESTPEPEGGAAEEPVGEQGVTLTATAAGTAGDTIDDTVYTVLDVELTNNGDEPLDINPLYFTTVLSDGTERTDWADALFADIQHIEVGTLAPGSSVSGQIAVVGEVVVTEVRYDPSFGMEDPIVTTVQ</sequence>
<evidence type="ECO:0000256" key="2">
    <source>
        <dbReference type="SAM" id="MobiDB-lite"/>
    </source>
</evidence>